<dbReference type="GO" id="GO:0009653">
    <property type="term" value="P:anatomical structure morphogenesis"/>
    <property type="evidence" value="ECO:0007669"/>
    <property type="project" value="UniProtKB-ARBA"/>
</dbReference>
<dbReference type="GO" id="GO:0005952">
    <property type="term" value="C:cAMP-dependent protein kinase complex"/>
    <property type="evidence" value="ECO:0007669"/>
    <property type="project" value="TreeGrafter"/>
</dbReference>
<dbReference type="PANTHER" id="PTHR24353:SF37">
    <property type="entry name" value="CAMP-DEPENDENT PROTEIN KINASE CATALYTIC SUBUNIT PRKX"/>
    <property type="match status" value="1"/>
</dbReference>
<feature type="binding site" evidence="6">
    <location>
        <position position="43"/>
    </location>
    <ligand>
        <name>ATP</name>
        <dbReference type="ChEBI" id="CHEBI:30616"/>
    </ligand>
</feature>
<evidence type="ECO:0000313" key="11">
    <source>
        <dbReference type="Proteomes" id="UP001162131"/>
    </source>
</evidence>
<dbReference type="Gene3D" id="1.10.510.10">
    <property type="entry name" value="Transferase(Phosphotransferase) domain 1"/>
    <property type="match status" value="1"/>
</dbReference>
<keyword evidence="2" id="KW-0808">Transferase</keyword>
<evidence type="ECO:0000259" key="8">
    <source>
        <dbReference type="PROSITE" id="PS50011"/>
    </source>
</evidence>
<evidence type="ECO:0000256" key="4">
    <source>
        <dbReference type="ARBA" id="ARBA00022777"/>
    </source>
</evidence>
<dbReference type="SMART" id="SM00220">
    <property type="entry name" value="S_TKc"/>
    <property type="match status" value="1"/>
</dbReference>
<comment type="caution">
    <text evidence="10">The sequence shown here is derived from an EMBL/GenBank/DDBJ whole genome shotgun (WGS) entry which is preliminary data.</text>
</comment>
<dbReference type="InterPro" id="IPR017441">
    <property type="entry name" value="Protein_kinase_ATP_BS"/>
</dbReference>
<evidence type="ECO:0000256" key="1">
    <source>
        <dbReference type="ARBA" id="ARBA00022527"/>
    </source>
</evidence>
<evidence type="ECO:0008006" key="12">
    <source>
        <dbReference type="Google" id="ProtNLM"/>
    </source>
</evidence>
<dbReference type="InterPro" id="IPR000719">
    <property type="entry name" value="Prot_kinase_dom"/>
</dbReference>
<sequence length="312" mass="36205">MDYRINLSDIDILQTLGKGAYGRVRLGCMKSTGQYVAVKIIKKAAILQQKEVEHLISEFSILRRINHPFIVDFKGFNQDSRYLYLILQYVPGGDLFRYLRTIGKLENSHACIYVAQMILALQYLHQNNIVYRDLKPENILIGADGYLKLTDFGFAKVIEARTYTLCGTPEYLAPEIILNKGHDHSVDWWTIGVLIFEMLAGIDPFNTNDPSKIYKRILSGKIRYPQNFNPRAKNLVKHLIVHDASKRYRLNDIKNHAWFEEIDWNRLLRKDLRMPYVPVPRDPTENSNLGYYPDSVNLAPEIAPESDPFIEW</sequence>
<evidence type="ECO:0000256" key="6">
    <source>
        <dbReference type="PROSITE-ProRule" id="PRU10141"/>
    </source>
</evidence>
<dbReference type="GO" id="GO:0004691">
    <property type="term" value="F:cAMP-dependent protein kinase activity"/>
    <property type="evidence" value="ECO:0007669"/>
    <property type="project" value="TreeGrafter"/>
</dbReference>
<accession>A0AAU9K4H7</accession>
<dbReference type="Proteomes" id="UP001162131">
    <property type="component" value="Unassembled WGS sequence"/>
</dbReference>
<reference evidence="10" key="1">
    <citation type="submission" date="2021-09" db="EMBL/GenBank/DDBJ databases">
        <authorList>
            <consortium name="AG Swart"/>
            <person name="Singh M."/>
            <person name="Singh A."/>
            <person name="Seah K."/>
            <person name="Emmerich C."/>
        </authorList>
    </citation>
    <scope>NUCLEOTIDE SEQUENCE</scope>
    <source>
        <strain evidence="10">ATCC30299</strain>
    </source>
</reference>
<dbReference type="FunFam" id="1.10.510.10:FF:000005">
    <property type="entry name" value="cAMP-dependent protein kinase catalytic subunit alpha"/>
    <property type="match status" value="1"/>
</dbReference>
<keyword evidence="11" id="KW-1185">Reference proteome</keyword>
<dbReference type="PANTHER" id="PTHR24353">
    <property type="entry name" value="CYCLIC NUCLEOTIDE-DEPENDENT PROTEIN KINASE"/>
    <property type="match status" value="1"/>
</dbReference>
<proteinExistence type="inferred from homology"/>
<evidence type="ECO:0000256" key="3">
    <source>
        <dbReference type="ARBA" id="ARBA00022741"/>
    </source>
</evidence>
<dbReference type="PROSITE" id="PS50011">
    <property type="entry name" value="PROTEIN_KINASE_DOM"/>
    <property type="match status" value="1"/>
</dbReference>
<dbReference type="SUPFAM" id="SSF56112">
    <property type="entry name" value="Protein kinase-like (PK-like)"/>
    <property type="match status" value="1"/>
</dbReference>
<dbReference type="InterPro" id="IPR008271">
    <property type="entry name" value="Ser/Thr_kinase_AS"/>
</dbReference>
<evidence type="ECO:0000313" key="10">
    <source>
        <dbReference type="EMBL" id="CAG9333409.1"/>
    </source>
</evidence>
<dbReference type="Gene3D" id="3.30.200.20">
    <property type="entry name" value="Phosphorylase Kinase, domain 1"/>
    <property type="match status" value="1"/>
</dbReference>
<dbReference type="PROSITE" id="PS00108">
    <property type="entry name" value="PROTEIN_KINASE_ST"/>
    <property type="match status" value="1"/>
</dbReference>
<keyword evidence="5 6" id="KW-0067">ATP-binding</keyword>
<comment type="similarity">
    <text evidence="7">Belongs to the protein kinase superfamily.</text>
</comment>
<name>A0AAU9K4H7_9CILI</name>
<dbReference type="InterPro" id="IPR000961">
    <property type="entry name" value="AGC-kinase_C"/>
</dbReference>
<dbReference type="Pfam" id="PF00069">
    <property type="entry name" value="Pkinase"/>
    <property type="match status" value="1"/>
</dbReference>
<feature type="domain" description="Protein kinase" evidence="8">
    <location>
        <begin position="10"/>
        <end position="259"/>
    </location>
</feature>
<evidence type="ECO:0000256" key="2">
    <source>
        <dbReference type="ARBA" id="ARBA00022679"/>
    </source>
</evidence>
<keyword evidence="4" id="KW-0418">Kinase</keyword>
<dbReference type="EMBL" id="CAJZBQ010000056">
    <property type="protein sequence ID" value="CAG9333409.1"/>
    <property type="molecule type" value="Genomic_DNA"/>
</dbReference>
<evidence type="ECO:0000256" key="5">
    <source>
        <dbReference type="ARBA" id="ARBA00022840"/>
    </source>
</evidence>
<keyword evidence="1 7" id="KW-0723">Serine/threonine-protein kinase</keyword>
<protein>
    <recommendedName>
        <fullName evidence="12">cAMP-dependent protein kinase catalytic subunit</fullName>
    </recommendedName>
</protein>
<dbReference type="PROSITE" id="PS51285">
    <property type="entry name" value="AGC_KINASE_CTER"/>
    <property type="match status" value="1"/>
</dbReference>
<dbReference type="InterPro" id="IPR011009">
    <property type="entry name" value="Kinase-like_dom_sf"/>
</dbReference>
<organism evidence="10 11">
    <name type="scientific">Blepharisma stoltei</name>
    <dbReference type="NCBI Taxonomy" id="1481888"/>
    <lineage>
        <taxon>Eukaryota</taxon>
        <taxon>Sar</taxon>
        <taxon>Alveolata</taxon>
        <taxon>Ciliophora</taxon>
        <taxon>Postciliodesmatophora</taxon>
        <taxon>Heterotrichea</taxon>
        <taxon>Heterotrichida</taxon>
        <taxon>Blepharismidae</taxon>
        <taxon>Blepharisma</taxon>
    </lineage>
</organism>
<dbReference type="GO" id="GO:0005524">
    <property type="term" value="F:ATP binding"/>
    <property type="evidence" value="ECO:0007669"/>
    <property type="project" value="UniProtKB-UniRule"/>
</dbReference>
<dbReference type="AlphaFoldDB" id="A0AAU9K4H7"/>
<dbReference type="PROSITE" id="PS00107">
    <property type="entry name" value="PROTEIN_KINASE_ATP"/>
    <property type="match status" value="1"/>
</dbReference>
<feature type="domain" description="AGC-kinase C-terminal" evidence="9">
    <location>
        <begin position="260"/>
        <end position="312"/>
    </location>
</feature>
<evidence type="ECO:0000256" key="7">
    <source>
        <dbReference type="RuleBase" id="RU000304"/>
    </source>
</evidence>
<dbReference type="FunFam" id="3.30.200.20:FF:000042">
    <property type="entry name" value="Aurora kinase A"/>
    <property type="match status" value="1"/>
</dbReference>
<gene>
    <name evidence="10" type="ORF">BSTOLATCC_MIC58222</name>
</gene>
<evidence type="ECO:0000259" key="9">
    <source>
        <dbReference type="PROSITE" id="PS51285"/>
    </source>
</evidence>
<keyword evidence="3 6" id="KW-0547">Nucleotide-binding</keyword>